<proteinExistence type="predicted"/>
<comment type="caution">
    <text evidence="1">The sequence shown here is derived from an EMBL/GenBank/DDBJ whole genome shotgun (WGS) entry which is preliminary data.</text>
</comment>
<keyword evidence="2" id="KW-1185">Reference proteome</keyword>
<name>A0ABQ8BHQ2_BRANA</name>
<dbReference type="InterPro" id="IPR046848">
    <property type="entry name" value="E_motif"/>
</dbReference>
<evidence type="ECO:0000313" key="2">
    <source>
        <dbReference type="Proteomes" id="UP000824890"/>
    </source>
</evidence>
<dbReference type="EMBL" id="JAGKQM010000011">
    <property type="protein sequence ID" value="KAH0904331.1"/>
    <property type="molecule type" value="Genomic_DNA"/>
</dbReference>
<accession>A0ABQ8BHQ2</accession>
<gene>
    <name evidence="1" type="ORF">HID58_043834</name>
</gene>
<protein>
    <submittedName>
        <fullName evidence="1">Uncharacterized protein</fullName>
    </submittedName>
</protein>
<dbReference type="Proteomes" id="UP000824890">
    <property type="component" value="Unassembled WGS sequence"/>
</dbReference>
<dbReference type="Pfam" id="PF20431">
    <property type="entry name" value="E_motif"/>
    <property type="match status" value="1"/>
</dbReference>
<evidence type="ECO:0000313" key="1">
    <source>
        <dbReference type="EMBL" id="KAH0904331.1"/>
    </source>
</evidence>
<reference evidence="1 2" key="1">
    <citation type="submission" date="2021-05" db="EMBL/GenBank/DDBJ databases">
        <title>Genome Assembly of Synthetic Allotetraploid Brassica napus Reveals Homoeologous Exchanges between Subgenomes.</title>
        <authorList>
            <person name="Davis J.T."/>
        </authorList>
    </citation>
    <scope>NUCLEOTIDE SEQUENCE [LARGE SCALE GENOMIC DNA]</scope>
    <source>
        <strain evidence="2">cv. Da-Ae</strain>
        <tissue evidence="1">Seedling</tissue>
    </source>
</reference>
<organism evidence="1 2">
    <name type="scientific">Brassica napus</name>
    <name type="common">Rape</name>
    <dbReference type="NCBI Taxonomy" id="3708"/>
    <lineage>
        <taxon>Eukaryota</taxon>
        <taxon>Viridiplantae</taxon>
        <taxon>Streptophyta</taxon>
        <taxon>Embryophyta</taxon>
        <taxon>Tracheophyta</taxon>
        <taxon>Spermatophyta</taxon>
        <taxon>Magnoliopsida</taxon>
        <taxon>eudicotyledons</taxon>
        <taxon>Gunneridae</taxon>
        <taxon>Pentapetalae</taxon>
        <taxon>rosids</taxon>
        <taxon>malvids</taxon>
        <taxon>Brassicales</taxon>
        <taxon>Brassicaceae</taxon>
        <taxon>Brassiceae</taxon>
        <taxon>Brassica</taxon>
    </lineage>
</organism>
<sequence>MNSYVFIVPNSSNPDRFTRNPLLIIPLCSFHLPLLLLYKPVVKAFMESYSTTWIDGHEISSILRQVSSCIVIQQSHTISCELRKPFSKGSEDLVKAPATNPPAKDLEVYTVNIGQIPSALASWTTEAINSGSFCRIDPDMETWLIPKQKLLDIAESKSSWLDMFYPWNIVTDVVGHIQSVQGSALNNVTATTRVVVHFLISPSSVLYLAHGSELAVILVIDATIGKVEVAQQAVKCLMNLDPDDTCGYVLMSNTYSSFGLLEEAVGQRVLMKERQMEKEIVCSSMETKFTTLFLAVKVTLNPQRFTVYPVC</sequence>